<name>A0A1Y2FZ17_9BASI</name>
<organism evidence="1 2">
    <name type="scientific">Leucosporidium creatinivorum</name>
    <dbReference type="NCBI Taxonomy" id="106004"/>
    <lineage>
        <taxon>Eukaryota</taxon>
        <taxon>Fungi</taxon>
        <taxon>Dikarya</taxon>
        <taxon>Basidiomycota</taxon>
        <taxon>Pucciniomycotina</taxon>
        <taxon>Microbotryomycetes</taxon>
        <taxon>Leucosporidiales</taxon>
        <taxon>Leucosporidium</taxon>
    </lineage>
</organism>
<evidence type="ECO:0000313" key="2">
    <source>
        <dbReference type="Proteomes" id="UP000193467"/>
    </source>
</evidence>
<protein>
    <submittedName>
        <fullName evidence="1">Uncharacterized protein</fullName>
    </submittedName>
</protein>
<accession>A0A1Y2FZ17</accession>
<comment type="caution">
    <text evidence="1">The sequence shown here is derived from an EMBL/GenBank/DDBJ whole genome shotgun (WGS) entry which is preliminary data.</text>
</comment>
<dbReference type="InParanoid" id="A0A1Y2FZ17"/>
<gene>
    <name evidence="1" type="ORF">BCR35DRAFT_300529</name>
</gene>
<proteinExistence type="predicted"/>
<dbReference type="EMBL" id="MCGR01000006">
    <property type="protein sequence ID" value="ORY89373.1"/>
    <property type="molecule type" value="Genomic_DNA"/>
</dbReference>
<evidence type="ECO:0000313" key="1">
    <source>
        <dbReference type="EMBL" id="ORY89373.1"/>
    </source>
</evidence>
<sequence>MSSFRTGACSARRWRAEKQGRMVQTLARSLVCYFLVVHSKLFLCHAFSLWRSLHPLPSFRDGQSPAGQACLCRSSGSVNVFNGARERPAAILSSTSAPVTGGWRAPRRLDVIQPVFCAGQLLQR</sequence>
<dbReference type="Proteomes" id="UP000193467">
    <property type="component" value="Unassembled WGS sequence"/>
</dbReference>
<reference evidence="1 2" key="1">
    <citation type="submission" date="2016-07" db="EMBL/GenBank/DDBJ databases">
        <title>Pervasive Adenine N6-methylation of Active Genes in Fungi.</title>
        <authorList>
            <consortium name="DOE Joint Genome Institute"/>
            <person name="Mondo S.J."/>
            <person name="Dannebaum R.O."/>
            <person name="Kuo R.C."/>
            <person name="Labutti K."/>
            <person name="Haridas S."/>
            <person name="Kuo A."/>
            <person name="Salamov A."/>
            <person name="Ahrendt S.R."/>
            <person name="Lipzen A."/>
            <person name="Sullivan W."/>
            <person name="Andreopoulos W.B."/>
            <person name="Clum A."/>
            <person name="Lindquist E."/>
            <person name="Daum C."/>
            <person name="Ramamoorthy G.K."/>
            <person name="Gryganskyi A."/>
            <person name="Culley D."/>
            <person name="Magnuson J.K."/>
            <person name="James T.Y."/>
            <person name="O'Malley M.A."/>
            <person name="Stajich J.E."/>
            <person name="Spatafora J.W."/>
            <person name="Visel A."/>
            <person name="Grigoriev I.V."/>
        </authorList>
    </citation>
    <scope>NUCLEOTIDE SEQUENCE [LARGE SCALE GENOMIC DNA]</scope>
    <source>
        <strain evidence="1 2">62-1032</strain>
    </source>
</reference>
<keyword evidence="2" id="KW-1185">Reference proteome</keyword>
<dbReference type="AlphaFoldDB" id="A0A1Y2FZ17"/>